<proteinExistence type="predicted"/>
<name>A0AA35VAV9_LACSI</name>
<sequence length="188" mass="21649">MLVGYWDPRGDLPGALLWVLFESQLQKGVEDLGCLISVLFSPGRRIWICIVEETLSGHFYAFLDYCITTPTQKYDFMKRLVSSTICHRQECDKVPLCELFYMCAPLDGGSSSLSFRPCYLHVWGMLPMPIRELSTTTFGKIHVFTKESGHPWRVPKDDIIELTPQVKLEVEPTFVRRQRPKNVDPDHP</sequence>
<evidence type="ECO:0000313" key="1">
    <source>
        <dbReference type="EMBL" id="CAI9270141.1"/>
    </source>
</evidence>
<accession>A0AA35VAV9</accession>
<keyword evidence="2" id="KW-1185">Reference proteome</keyword>
<evidence type="ECO:0000313" key="2">
    <source>
        <dbReference type="Proteomes" id="UP001177003"/>
    </source>
</evidence>
<dbReference type="EMBL" id="OX465077">
    <property type="protein sequence ID" value="CAI9270141.1"/>
    <property type="molecule type" value="Genomic_DNA"/>
</dbReference>
<protein>
    <submittedName>
        <fullName evidence="1">Uncharacterized protein</fullName>
    </submittedName>
</protein>
<dbReference type="AlphaFoldDB" id="A0AA35VAV9"/>
<reference evidence="1" key="1">
    <citation type="submission" date="2023-04" db="EMBL/GenBank/DDBJ databases">
        <authorList>
            <person name="Vijverberg K."/>
            <person name="Xiong W."/>
            <person name="Schranz E."/>
        </authorList>
    </citation>
    <scope>NUCLEOTIDE SEQUENCE</scope>
</reference>
<dbReference type="Proteomes" id="UP001177003">
    <property type="component" value="Chromosome 1"/>
</dbReference>
<organism evidence="1 2">
    <name type="scientific">Lactuca saligna</name>
    <name type="common">Willowleaf lettuce</name>
    <dbReference type="NCBI Taxonomy" id="75948"/>
    <lineage>
        <taxon>Eukaryota</taxon>
        <taxon>Viridiplantae</taxon>
        <taxon>Streptophyta</taxon>
        <taxon>Embryophyta</taxon>
        <taxon>Tracheophyta</taxon>
        <taxon>Spermatophyta</taxon>
        <taxon>Magnoliopsida</taxon>
        <taxon>eudicotyledons</taxon>
        <taxon>Gunneridae</taxon>
        <taxon>Pentapetalae</taxon>
        <taxon>asterids</taxon>
        <taxon>campanulids</taxon>
        <taxon>Asterales</taxon>
        <taxon>Asteraceae</taxon>
        <taxon>Cichorioideae</taxon>
        <taxon>Cichorieae</taxon>
        <taxon>Lactucinae</taxon>
        <taxon>Lactuca</taxon>
    </lineage>
</organism>
<gene>
    <name evidence="1" type="ORF">LSALG_LOCUS10476</name>
</gene>